<dbReference type="Pfam" id="PF00583">
    <property type="entry name" value="Acetyltransf_1"/>
    <property type="match status" value="1"/>
</dbReference>
<evidence type="ECO:0000313" key="3">
    <source>
        <dbReference type="Proteomes" id="UP000245910"/>
    </source>
</evidence>
<dbReference type="SUPFAM" id="SSF55729">
    <property type="entry name" value="Acyl-CoA N-acyltransferases (Nat)"/>
    <property type="match status" value="1"/>
</dbReference>
<proteinExistence type="predicted"/>
<evidence type="ECO:0000259" key="1">
    <source>
        <dbReference type="PROSITE" id="PS51186"/>
    </source>
</evidence>
<dbReference type="EMBL" id="LN649230">
    <property type="protein sequence ID" value="CEI61635.1"/>
    <property type="molecule type" value="Genomic_DNA"/>
</dbReference>
<dbReference type="Gene3D" id="3.40.630.30">
    <property type="match status" value="1"/>
</dbReference>
<dbReference type="PANTHER" id="PTHR43233">
    <property type="entry name" value="FAMILY N-ACETYLTRANSFERASE, PUTATIVE (AFU_ORTHOLOGUE AFUA_6G03350)-RELATED"/>
    <property type="match status" value="1"/>
</dbReference>
<dbReference type="GO" id="GO:0016747">
    <property type="term" value="F:acyltransferase activity, transferring groups other than amino-acyl groups"/>
    <property type="evidence" value="ECO:0007669"/>
    <property type="project" value="InterPro"/>
</dbReference>
<dbReference type="PROSITE" id="PS51186">
    <property type="entry name" value="GNAT"/>
    <property type="match status" value="1"/>
</dbReference>
<feature type="domain" description="N-acetyltransferase" evidence="1">
    <location>
        <begin position="24"/>
        <end position="170"/>
    </location>
</feature>
<dbReference type="PANTHER" id="PTHR43233:SF1">
    <property type="entry name" value="FAMILY N-ACETYLTRANSFERASE, PUTATIVE (AFU_ORTHOLOGUE AFUA_6G03350)-RELATED"/>
    <property type="match status" value="1"/>
</dbReference>
<dbReference type="OrthoDB" id="10039976at2759"/>
<dbReference type="InterPro" id="IPR016181">
    <property type="entry name" value="Acyl_CoA_acyltransferase"/>
</dbReference>
<dbReference type="Proteomes" id="UP000245910">
    <property type="component" value="Chromosome II"/>
</dbReference>
<dbReference type="AlphaFoldDB" id="A0A2L2TQ36"/>
<organism evidence="2 3">
    <name type="scientific">Fusarium venenatum</name>
    <dbReference type="NCBI Taxonomy" id="56646"/>
    <lineage>
        <taxon>Eukaryota</taxon>
        <taxon>Fungi</taxon>
        <taxon>Dikarya</taxon>
        <taxon>Ascomycota</taxon>
        <taxon>Pezizomycotina</taxon>
        <taxon>Sordariomycetes</taxon>
        <taxon>Hypocreomycetidae</taxon>
        <taxon>Hypocreales</taxon>
        <taxon>Nectriaceae</taxon>
        <taxon>Fusarium</taxon>
    </lineage>
</organism>
<evidence type="ECO:0000313" key="2">
    <source>
        <dbReference type="EMBL" id="CEI61635.1"/>
    </source>
</evidence>
<dbReference type="InterPro" id="IPR053144">
    <property type="entry name" value="Acetyltransferase_Butenolide"/>
</dbReference>
<dbReference type="CDD" id="cd04301">
    <property type="entry name" value="NAT_SF"/>
    <property type="match status" value="1"/>
</dbReference>
<name>A0A2L2TQ36_9HYPO</name>
<dbReference type="InterPro" id="IPR000182">
    <property type="entry name" value="GNAT_dom"/>
</dbReference>
<reference evidence="3" key="1">
    <citation type="submission" date="2014-10" db="EMBL/GenBank/DDBJ databases">
        <authorList>
            <person name="King R."/>
        </authorList>
    </citation>
    <scope>NUCLEOTIDE SEQUENCE [LARGE SCALE GENOMIC DNA]</scope>
    <source>
        <strain evidence="3">A3/5</strain>
    </source>
</reference>
<accession>A0A2L2TQ36</accession>
<sequence>MASIKSKCQSLSWTRDEFYISTDPTLFPLTQLKDIFDSAEFYWAKSLPPDAFREALDNSISFGVYEQPQADDAPSEVKLVGIVRLVTDCVTFAYLTDVWVDPTLQGKGLGSWLIRCVQEVVDTMPHLRRTILFTGDWERSVPFYEKLMDMSLMEPKKGEGLAVMESKGRGHPNYGKAGTGYN</sequence>
<dbReference type="STRING" id="56646.A0A2L2TQ36"/>
<protein>
    <recommendedName>
        <fullName evidence="1">N-acetyltransferase domain-containing protein</fullName>
    </recommendedName>
</protein>
<keyword evidence="3" id="KW-1185">Reference proteome</keyword>